<dbReference type="KEGG" id="csn:Cyast_2601"/>
<dbReference type="InterPro" id="IPR027417">
    <property type="entry name" value="P-loop_NTPase"/>
</dbReference>
<dbReference type="SUPFAM" id="SSF52540">
    <property type="entry name" value="P-loop containing nucleoside triphosphate hydrolases"/>
    <property type="match status" value="1"/>
</dbReference>
<organism evidence="1 2">
    <name type="scientific">Cyanobacterium stanieri (strain ATCC 29140 / PCC 7202)</name>
    <dbReference type="NCBI Taxonomy" id="292563"/>
    <lineage>
        <taxon>Bacteria</taxon>
        <taxon>Bacillati</taxon>
        <taxon>Cyanobacteriota</taxon>
        <taxon>Cyanophyceae</taxon>
        <taxon>Oscillatoriophycideae</taxon>
        <taxon>Chroococcales</taxon>
        <taxon>Geminocystaceae</taxon>
        <taxon>Cyanobacterium</taxon>
    </lineage>
</organism>
<sequence>MNLSSYFTLQRRYGRSINLERDFNDLSALDGYVLTDKSVETLKRVLLGLSGENKYNCWTLTGVYGTGKSAFVHFLISLLANQKSEVKRKALEIVNNHINDDIILSNIPDDGMVRAIAVSQREAISLTIIRALINGLKDVGGKLSKQFIASLQDLESRIKDSKIVQNTAIISVIKDILLQTKKDIILVIDELGKNLEYAVYNQGAEDLYLLQQLAELEAVEGKRIYILGILHQAFTEYGQRLATIQRNEWSKITGRFEDIAFTESTGQMIRLIAEAITPNFDDVFEKKIDQYSSHWNQTLEPILKLEKIEDNLIKNIYPLHPLSALILPVLCVKYAQNDRTLFTFITSDEPFSFKKFLEETVINDDDLPTLKLDQIYDYFISSVGMGLTRVVNFQRWVEIYDLINDAKHLDEDSLRLLKAIGLLNLVSITGITRATRDLVAHSLCDGEDDDKFNYWQEKIEQLLRQGLITHRKQIDELRIWEGSDYNIDYELESYLKQEQSSLAKLLSPLRPLKPIIAQRHSYQTGTLRYFERHYLDASFDWDRVECEDNSADGWLGYWLEEEIPPTFPQKTVNGLPIIVITTNNLQVLRLQAQEFSALNRMNNEAKELQSDGVARKEVRYRLMEAQKALDETLNSVFDFSRGECRCWIGGELTPVKSVGELNGYLSRLCDETFVDTPILWNELINRRNLTSQGSKARRELITAMINHSSLPNLGFSGYGPEVTMYYSLLRETGIHRSLSLNKNSLESSDSKDCVIHTTPPDIDVTNLEDEEWGIHAPTGGDNPNIDKVWGAIALFCTSATENPQNIAQLYEILQLPPYGVKEGIIPIILTAVLLYYKEEVGVYQDGTFIPVLGEEHLELLVKNPERYAVKYFAIEGLRAEVFQELEAILRNPQTKAKRNIRNATLLTVVTPLYQFVKQLPRYTLQTKELNPTAVSILTILQKTVEPDELLFKQLPEACDLPPITSNKEKDGITAKQLKTNLITALREINLAYENLLSECQSLLYSAFGVRNEATKLRQDLRIRASYLKDKCVEPILKRFTQAVCDETKNDKQWLEALMMIIADKPAESWKDEDVNLFQSKLAELSRKFTNLEAIQGEVKVKGEGLSARRITVTRSDGEETNHMIWIDSQRESEVNQKVEEILAMLPKDKQLRETILAKLTEKILN</sequence>
<protein>
    <recommendedName>
        <fullName evidence="3">ATP-binding protein</fullName>
    </recommendedName>
</protein>
<dbReference type="Gene3D" id="3.40.50.300">
    <property type="entry name" value="P-loop containing nucleotide triphosphate hydrolases"/>
    <property type="match status" value="1"/>
</dbReference>
<dbReference type="Proteomes" id="UP000010483">
    <property type="component" value="Chromosome"/>
</dbReference>
<name>K9YNT3_CYASC</name>
<dbReference type="PATRIC" id="fig|292563.3.peg.2718"/>
<dbReference type="eggNOG" id="COG1119">
    <property type="taxonomic scope" value="Bacteria"/>
</dbReference>
<proteinExistence type="predicted"/>
<evidence type="ECO:0000313" key="2">
    <source>
        <dbReference type="Proteomes" id="UP000010483"/>
    </source>
</evidence>
<evidence type="ECO:0000313" key="1">
    <source>
        <dbReference type="EMBL" id="AFZ48544.1"/>
    </source>
</evidence>
<dbReference type="AlphaFoldDB" id="K9YNT3"/>
<keyword evidence="2" id="KW-1185">Reference proteome</keyword>
<evidence type="ECO:0008006" key="3">
    <source>
        <dbReference type="Google" id="ProtNLM"/>
    </source>
</evidence>
<dbReference type="EMBL" id="CP003940">
    <property type="protein sequence ID" value="AFZ48544.1"/>
    <property type="molecule type" value="Genomic_DNA"/>
</dbReference>
<gene>
    <name evidence="1" type="ordered locus">Cyast_2601</name>
</gene>
<accession>K9YNT3</accession>
<dbReference type="BioCyc" id="CSTA292563:G1353-2605-MONOMER"/>
<dbReference type="HOGENOM" id="CLU_008329_0_0_3"/>
<reference evidence="2" key="1">
    <citation type="journal article" date="2013" name="Proc. Natl. Acad. Sci. U.S.A.">
        <title>Improving the coverage of the cyanobacterial phylum using diversity-driven genome sequencing.</title>
        <authorList>
            <person name="Shih P.M."/>
            <person name="Wu D."/>
            <person name="Latifi A."/>
            <person name="Axen S.D."/>
            <person name="Fewer D.P."/>
            <person name="Talla E."/>
            <person name="Calteau A."/>
            <person name="Cai F."/>
            <person name="Tandeau de Marsac N."/>
            <person name="Rippka R."/>
            <person name="Herdman M."/>
            <person name="Sivonen K."/>
            <person name="Coursin T."/>
            <person name="Laurent T."/>
            <person name="Goodwin L."/>
            <person name="Nolan M."/>
            <person name="Davenport K.W."/>
            <person name="Han C.S."/>
            <person name="Rubin E.M."/>
            <person name="Eisen J.A."/>
            <person name="Woyke T."/>
            <person name="Gugger M."/>
            <person name="Kerfeld C.A."/>
        </authorList>
    </citation>
    <scope>NUCLEOTIDE SEQUENCE [LARGE SCALE GENOMIC DNA]</scope>
    <source>
        <strain evidence="2">ATCC 29140 / PCC 7202</strain>
    </source>
</reference>
<dbReference type="STRING" id="292563.Cyast_2601"/>